<reference evidence="6" key="1">
    <citation type="submission" date="2020-02" db="EMBL/GenBank/DDBJ databases">
        <authorList>
            <person name="Meier V. D."/>
        </authorList>
    </citation>
    <scope>NUCLEOTIDE SEQUENCE</scope>
    <source>
        <strain evidence="6">AVDCRST_MAG89</strain>
    </source>
</reference>
<dbReference type="SUPFAM" id="SSF51419">
    <property type="entry name" value="PLP-binding barrel"/>
    <property type="match status" value="1"/>
</dbReference>
<name>A0A6J4MV92_9BACT</name>
<evidence type="ECO:0000313" key="6">
    <source>
        <dbReference type="EMBL" id="CAA9369951.1"/>
    </source>
</evidence>
<comment type="function">
    <text evidence="2">Pyridoxal 5'-phosphate (PLP)-binding protein, which is involved in PLP homeostasis.</text>
</comment>
<dbReference type="Pfam" id="PF01168">
    <property type="entry name" value="Ala_racemase_N"/>
    <property type="match status" value="1"/>
</dbReference>
<dbReference type="PANTHER" id="PTHR10146:SF14">
    <property type="entry name" value="PYRIDOXAL PHOSPHATE HOMEOSTASIS PROTEIN"/>
    <property type="match status" value="1"/>
</dbReference>
<comment type="cofactor">
    <cofactor evidence="3">
        <name>pyridoxal 5'-phosphate</name>
        <dbReference type="ChEBI" id="CHEBI:597326"/>
    </cofactor>
</comment>
<dbReference type="GO" id="GO:0030170">
    <property type="term" value="F:pyridoxal phosphate binding"/>
    <property type="evidence" value="ECO:0007669"/>
    <property type="project" value="UniProtKB-UniRule"/>
</dbReference>
<dbReference type="AlphaFoldDB" id="A0A6J4MV92"/>
<proteinExistence type="inferred from homology"/>
<feature type="modified residue" description="N6-(pyridoxal phosphate)lysine" evidence="2 3">
    <location>
        <position position="37"/>
    </location>
</feature>
<gene>
    <name evidence="6" type="ORF">AVDCRST_MAG89-4504</name>
</gene>
<dbReference type="PANTHER" id="PTHR10146">
    <property type="entry name" value="PROLINE SYNTHETASE CO-TRANSCRIBED BACTERIAL HOMOLOG PROTEIN"/>
    <property type="match status" value="1"/>
</dbReference>
<dbReference type="CDD" id="cd00635">
    <property type="entry name" value="PLPDE_III_YBL036c_like"/>
    <property type="match status" value="1"/>
</dbReference>
<sequence>MNAEMLAARVAEVREGIERAMQRAGRTGDVTLVAVTKTHPPEIVQAAIAAGLADVGENRVQEMEDKVAVVGRRAVRWHLIGHLQRNKAGRAVELADLVHSLDSLRLAEALSKEAERAGTTVDALVQVNTSGEESKFGLAADEAVDAVARMAALPGLRLRGMMTMAPFTDDQAVVRRTFAAARRLCDEAARQVPAFDGSQLSMGMSNDYEIAVEEGSTLVRVGSTLFGERGR</sequence>
<comment type="similarity">
    <text evidence="2 4">Belongs to the pyridoxal phosphate-binding protein YggS/PROSC family.</text>
</comment>
<dbReference type="Gene3D" id="3.20.20.10">
    <property type="entry name" value="Alanine racemase"/>
    <property type="match status" value="1"/>
</dbReference>
<dbReference type="PIRSF" id="PIRSF004848">
    <property type="entry name" value="YBL036c_PLPDEIII"/>
    <property type="match status" value="1"/>
</dbReference>
<evidence type="ECO:0000256" key="1">
    <source>
        <dbReference type="ARBA" id="ARBA00022898"/>
    </source>
</evidence>
<evidence type="ECO:0000259" key="5">
    <source>
        <dbReference type="Pfam" id="PF01168"/>
    </source>
</evidence>
<dbReference type="InterPro" id="IPR029066">
    <property type="entry name" value="PLP-binding_barrel"/>
</dbReference>
<keyword evidence="1 2" id="KW-0663">Pyridoxal phosphate</keyword>
<dbReference type="NCBIfam" id="TIGR00044">
    <property type="entry name" value="YggS family pyridoxal phosphate-dependent enzyme"/>
    <property type="match status" value="1"/>
</dbReference>
<protein>
    <recommendedName>
        <fullName evidence="2">Pyridoxal phosphate homeostasis protein</fullName>
        <shortName evidence="2">PLP homeostasis protein</shortName>
    </recommendedName>
</protein>
<dbReference type="FunFam" id="3.20.20.10:FF:000018">
    <property type="entry name" value="Pyridoxal phosphate homeostasis protein"/>
    <property type="match status" value="1"/>
</dbReference>
<organism evidence="6">
    <name type="scientific">uncultured Gemmatimonadota bacterium</name>
    <dbReference type="NCBI Taxonomy" id="203437"/>
    <lineage>
        <taxon>Bacteria</taxon>
        <taxon>Pseudomonadati</taxon>
        <taxon>Gemmatimonadota</taxon>
        <taxon>environmental samples</taxon>
    </lineage>
</organism>
<evidence type="ECO:0000256" key="3">
    <source>
        <dbReference type="PIRSR" id="PIRSR004848-1"/>
    </source>
</evidence>
<dbReference type="HAMAP" id="MF_02087">
    <property type="entry name" value="PLP_homeostasis"/>
    <property type="match status" value="1"/>
</dbReference>
<evidence type="ECO:0000256" key="4">
    <source>
        <dbReference type="RuleBase" id="RU004514"/>
    </source>
</evidence>
<dbReference type="InterPro" id="IPR001608">
    <property type="entry name" value="Ala_racemase_N"/>
</dbReference>
<dbReference type="InterPro" id="IPR011078">
    <property type="entry name" value="PyrdxlP_homeostasis"/>
</dbReference>
<evidence type="ECO:0000256" key="2">
    <source>
        <dbReference type="HAMAP-Rule" id="MF_02087"/>
    </source>
</evidence>
<accession>A0A6J4MV92</accession>
<dbReference type="EMBL" id="CADCTV010000945">
    <property type="protein sequence ID" value="CAA9369951.1"/>
    <property type="molecule type" value="Genomic_DNA"/>
</dbReference>
<feature type="domain" description="Alanine racemase N-terminal" evidence="5">
    <location>
        <begin position="13"/>
        <end position="228"/>
    </location>
</feature>